<reference evidence="4" key="2">
    <citation type="submission" date="2023-05" db="EMBL/GenBank/DDBJ databases">
        <authorList>
            <consortium name="Lawrence Berkeley National Laboratory"/>
            <person name="Steindorff A."/>
            <person name="Hensen N."/>
            <person name="Bonometti L."/>
            <person name="Westerberg I."/>
            <person name="Brannstrom I.O."/>
            <person name="Guillou S."/>
            <person name="Cros-Aarteil S."/>
            <person name="Calhoun S."/>
            <person name="Haridas S."/>
            <person name="Kuo A."/>
            <person name="Mondo S."/>
            <person name="Pangilinan J."/>
            <person name="Riley R."/>
            <person name="Labutti K."/>
            <person name="Andreopoulos B."/>
            <person name="Lipzen A."/>
            <person name="Chen C."/>
            <person name="Yanf M."/>
            <person name="Daum C."/>
            <person name="Ng V."/>
            <person name="Clum A."/>
            <person name="Ohm R."/>
            <person name="Martin F."/>
            <person name="Silar P."/>
            <person name="Natvig D."/>
            <person name="Lalanne C."/>
            <person name="Gautier V."/>
            <person name="Ament-Velasquez S.L."/>
            <person name="Kruys A."/>
            <person name="Hutchinson M.I."/>
            <person name="Powell A.J."/>
            <person name="Barry K."/>
            <person name="Miller A.N."/>
            <person name="Grigoriev I.V."/>
            <person name="Debuchy R."/>
            <person name="Gladieux P."/>
            <person name="Thoren M.H."/>
            <person name="Johannesson H."/>
        </authorList>
    </citation>
    <scope>NUCLEOTIDE SEQUENCE</scope>
    <source>
        <strain evidence="4">PSN293</strain>
    </source>
</reference>
<gene>
    <name evidence="4" type="ORF">QBC37DRAFT_398831</name>
</gene>
<name>A0AAN7BBU6_9PEZI</name>
<keyword evidence="5" id="KW-1185">Reference proteome</keyword>
<accession>A0AAN7BBU6</accession>
<dbReference type="InterPro" id="IPR050745">
    <property type="entry name" value="Multifunctional_regulatory"/>
</dbReference>
<dbReference type="AlphaFoldDB" id="A0AAN7BBU6"/>
<dbReference type="SUPFAM" id="SSF48403">
    <property type="entry name" value="Ankyrin repeat"/>
    <property type="match status" value="1"/>
</dbReference>
<keyword evidence="1" id="KW-0677">Repeat</keyword>
<dbReference type="Pfam" id="PF12796">
    <property type="entry name" value="Ank_2"/>
    <property type="match status" value="1"/>
</dbReference>
<dbReference type="PROSITE" id="PS50297">
    <property type="entry name" value="ANK_REP_REGION"/>
    <property type="match status" value="1"/>
</dbReference>
<sequence>MSIQQNLNPPGHPRTLEIDSKQCIISELISKVKLQGALDIRGRNAYLGYIALHYAASAGWNPLPNFNPVKLLLDAGADPNSLCLQEQTPLEVALSSNLPTHDAIVNISALLNAGADPNRKCGNGLTPLHLAVSMACQEIVHLLVQAGADITQALMVLISADLERALELTALVSCVEGWAGTELRGWGMMAQRAVTIWDYYYIWRRKHLENYTQSR</sequence>
<dbReference type="PANTHER" id="PTHR24189:SF50">
    <property type="entry name" value="ANKYRIN REPEAT AND SOCS BOX PROTEIN 2"/>
    <property type="match status" value="1"/>
</dbReference>
<keyword evidence="2 3" id="KW-0040">ANK repeat</keyword>
<protein>
    <submittedName>
        <fullName evidence="4">Ankyrin repeat-containing domain protein</fullName>
    </submittedName>
</protein>
<dbReference type="InterPro" id="IPR002110">
    <property type="entry name" value="Ankyrin_rpt"/>
</dbReference>
<proteinExistence type="predicted"/>
<dbReference type="EMBL" id="MU858082">
    <property type="protein sequence ID" value="KAK4215245.1"/>
    <property type="molecule type" value="Genomic_DNA"/>
</dbReference>
<reference evidence="4" key="1">
    <citation type="journal article" date="2023" name="Mol. Phylogenet. Evol.">
        <title>Genome-scale phylogeny and comparative genomics of the fungal order Sordariales.</title>
        <authorList>
            <person name="Hensen N."/>
            <person name="Bonometti L."/>
            <person name="Westerberg I."/>
            <person name="Brannstrom I.O."/>
            <person name="Guillou S."/>
            <person name="Cros-Aarteil S."/>
            <person name="Calhoun S."/>
            <person name="Haridas S."/>
            <person name="Kuo A."/>
            <person name="Mondo S."/>
            <person name="Pangilinan J."/>
            <person name="Riley R."/>
            <person name="LaButti K."/>
            <person name="Andreopoulos B."/>
            <person name="Lipzen A."/>
            <person name="Chen C."/>
            <person name="Yan M."/>
            <person name="Daum C."/>
            <person name="Ng V."/>
            <person name="Clum A."/>
            <person name="Steindorff A."/>
            <person name="Ohm R.A."/>
            <person name="Martin F."/>
            <person name="Silar P."/>
            <person name="Natvig D.O."/>
            <person name="Lalanne C."/>
            <person name="Gautier V."/>
            <person name="Ament-Velasquez S.L."/>
            <person name="Kruys A."/>
            <person name="Hutchinson M.I."/>
            <person name="Powell A.J."/>
            <person name="Barry K."/>
            <person name="Miller A.N."/>
            <person name="Grigoriev I.V."/>
            <person name="Debuchy R."/>
            <person name="Gladieux P."/>
            <person name="Hiltunen Thoren M."/>
            <person name="Johannesson H."/>
        </authorList>
    </citation>
    <scope>NUCLEOTIDE SEQUENCE</scope>
    <source>
        <strain evidence="4">PSN293</strain>
    </source>
</reference>
<comment type="caution">
    <text evidence="4">The sequence shown here is derived from an EMBL/GenBank/DDBJ whole genome shotgun (WGS) entry which is preliminary data.</text>
</comment>
<organism evidence="4 5">
    <name type="scientific">Rhypophila decipiens</name>
    <dbReference type="NCBI Taxonomy" id="261697"/>
    <lineage>
        <taxon>Eukaryota</taxon>
        <taxon>Fungi</taxon>
        <taxon>Dikarya</taxon>
        <taxon>Ascomycota</taxon>
        <taxon>Pezizomycotina</taxon>
        <taxon>Sordariomycetes</taxon>
        <taxon>Sordariomycetidae</taxon>
        <taxon>Sordariales</taxon>
        <taxon>Naviculisporaceae</taxon>
        <taxon>Rhypophila</taxon>
    </lineage>
</organism>
<evidence type="ECO:0000313" key="4">
    <source>
        <dbReference type="EMBL" id="KAK4215245.1"/>
    </source>
</evidence>
<dbReference type="PROSITE" id="PS50088">
    <property type="entry name" value="ANK_REPEAT"/>
    <property type="match status" value="2"/>
</dbReference>
<feature type="repeat" description="ANK" evidence="3">
    <location>
        <begin position="123"/>
        <end position="150"/>
    </location>
</feature>
<evidence type="ECO:0000313" key="5">
    <source>
        <dbReference type="Proteomes" id="UP001301769"/>
    </source>
</evidence>
<feature type="repeat" description="ANK" evidence="3">
    <location>
        <begin position="47"/>
        <end position="80"/>
    </location>
</feature>
<dbReference type="SMART" id="SM00248">
    <property type="entry name" value="ANK"/>
    <property type="match status" value="3"/>
</dbReference>
<dbReference type="Gene3D" id="1.25.40.20">
    <property type="entry name" value="Ankyrin repeat-containing domain"/>
    <property type="match status" value="2"/>
</dbReference>
<dbReference type="Proteomes" id="UP001301769">
    <property type="component" value="Unassembled WGS sequence"/>
</dbReference>
<dbReference type="PANTHER" id="PTHR24189">
    <property type="entry name" value="MYOTROPHIN"/>
    <property type="match status" value="1"/>
</dbReference>
<dbReference type="InterPro" id="IPR036770">
    <property type="entry name" value="Ankyrin_rpt-contain_sf"/>
</dbReference>
<evidence type="ECO:0000256" key="3">
    <source>
        <dbReference type="PROSITE-ProRule" id="PRU00023"/>
    </source>
</evidence>
<evidence type="ECO:0000256" key="2">
    <source>
        <dbReference type="ARBA" id="ARBA00023043"/>
    </source>
</evidence>
<evidence type="ECO:0000256" key="1">
    <source>
        <dbReference type="ARBA" id="ARBA00022737"/>
    </source>
</evidence>